<sequence>MAVLGHNPWEAFTGLVAGSAGTAHDLATTIRKTSPFVLTGLSVALAMKAGLFNIGAAGQFLMGSVGAVWVGIQFEGLPVWFHLPLALAAGIGSGSAWGAIPGWLKVSTGAHEVITTVMLNYVAALFAGWTVFAGGALSTTRPGPLWDPTAGPVSVSPDVLASARIPWILGPSLRIHWGIALALLASLLVWWLMERTRIGFELKTVGAKPLAARYAGMRCGWTTVLAMTWAGGLAGLAGAIETLGVHHKFTPEFGGGVGFESIAIALLGQGHPLGIVLAALLFAVLDAGASKMQFDSGVPSDIIQVIQTLILIFAAAPALATWLLNRVSRTQRVAAAAPGLRA</sequence>
<keyword evidence="5 6" id="KW-0472">Membrane</keyword>
<dbReference type="AlphaFoldDB" id="A0A6B1DPH9"/>
<name>A0A6B1DPH9_9CHLR</name>
<keyword evidence="4 6" id="KW-1133">Transmembrane helix</keyword>
<dbReference type="CDD" id="cd06580">
    <property type="entry name" value="TM_PBP1_transp_TpRbsC_like"/>
    <property type="match status" value="1"/>
</dbReference>
<gene>
    <name evidence="7" type="ORF">F4Y08_00100</name>
</gene>
<evidence type="ECO:0000256" key="1">
    <source>
        <dbReference type="ARBA" id="ARBA00004651"/>
    </source>
</evidence>
<feature type="transmembrane region" description="Helical" evidence="6">
    <location>
        <begin position="175"/>
        <end position="193"/>
    </location>
</feature>
<keyword evidence="2" id="KW-1003">Cell membrane</keyword>
<evidence type="ECO:0000256" key="6">
    <source>
        <dbReference type="SAM" id="Phobius"/>
    </source>
</evidence>
<feature type="transmembrane region" description="Helical" evidence="6">
    <location>
        <begin position="305"/>
        <end position="324"/>
    </location>
</feature>
<evidence type="ECO:0000256" key="5">
    <source>
        <dbReference type="ARBA" id="ARBA00023136"/>
    </source>
</evidence>
<protein>
    <submittedName>
        <fullName evidence="7">ABC transporter permease</fullName>
    </submittedName>
</protein>
<organism evidence="7">
    <name type="scientific">Caldilineaceae bacterium SB0662_bin_9</name>
    <dbReference type="NCBI Taxonomy" id="2605258"/>
    <lineage>
        <taxon>Bacteria</taxon>
        <taxon>Bacillati</taxon>
        <taxon>Chloroflexota</taxon>
        <taxon>Caldilineae</taxon>
        <taxon>Caldilineales</taxon>
        <taxon>Caldilineaceae</taxon>
    </lineage>
</organism>
<dbReference type="GO" id="GO:0022857">
    <property type="term" value="F:transmembrane transporter activity"/>
    <property type="evidence" value="ECO:0007669"/>
    <property type="project" value="InterPro"/>
</dbReference>
<comment type="caution">
    <text evidence="7">The sequence shown here is derived from an EMBL/GenBank/DDBJ whole genome shotgun (WGS) entry which is preliminary data.</text>
</comment>
<evidence type="ECO:0000256" key="4">
    <source>
        <dbReference type="ARBA" id="ARBA00022989"/>
    </source>
</evidence>
<feature type="transmembrane region" description="Helical" evidence="6">
    <location>
        <begin position="51"/>
        <end position="74"/>
    </location>
</feature>
<reference evidence="7" key="1">
    <citation type="submission" date="2019-09" db="EMBL/GenBank/DDBJ databases">
        <title>Characterisation of the sponge microbiome using genome-centric metagenomics.</title>
        <authorList>
            <person name="Engelberts J.P."/>
            <person name="Robbins S.J."/>
            <person name="De Goeij J.M."/>
            <person name="Aranda M."/>
            <person name="Bell S.C."/>
            <person name="Webster N.S."/>
        </authorList>
    </citation>
    <scope>NUCLEOTIDE SEQUENCE</scope>
    <source>
        <strain evidence="7">SB0662_bin_9</strain>
    </source>
</reference>
<feature type="transmembrane region" description="Helical" evidence="6">
    <location>
        <begin position="116"/>
        <end position="137"/>
    </location>
</feature>
<dbReference type="EMBL" id="VXPY01000002">
    <property type="protein sequence ID" value="MYD88733.1"/>
    <property type="molecule type" value="Genomic_DNA"/>
</dbReference>
<proteinExistence type="predicted"/>
<feature type="transmembrane region" description="Helical" evidence="6">
    <location>
        <begin position="80"/>
        <end position="104"/>
    </location>
</feature>
<accession>A0A6B1DPH9</accession>
<evidence type="ECO:0000256" key="3">
    <source>
        <dbReference type="ARBA" id="ARBA00022692"/>
    </source>
</evidence>
<dbReference type="PANTHER" id="PTHR47089:SF1">
    <property type="entry name" value="GUANOSINE ABC TRANSPORTER PERMEASE PROTEIN NUPP"/>
    <property type="match status" value="1"/>
</dbReference>
<evidence type="ECO:0000313" key="7">
    <source>
        <dbReference type="EMBL" id="MYD88733.1"/>
    </source>
</evidence>
<comment type="subcellular location">
    <subcellularLocation>
        <location evidence="1">Cell membrane</location>
        <topology evidence="1">Multi-pass membrane protein</topology>
    </subcellularLocation>
</comment>
<dbReference type="PANTHER" id="PTHR47089">
    <property type="entry name" value="ABC TRANSPORTER, PERMEASE PROTEIN"/>
    <property type="match status" value="1"/>
</dbReference>
<keyword evidence="3 6" id="KW-0812">Transmembrane</keyword>
<dbReference type="Pfam" id="PF02653">
    <property type="entry name" value="BPD_transp_2"/>
    <property type="match status" value="1"/>
</dbReference>
<evidence type="ECO:0000256" key="2">
    <source>
        <dbReference type="ARBA" id="ARBA00022475"/>
    </source>
</evidence>
<dbReference type="GO" id="GO:0005886">
    <property type="term" value="C:plasma membrane"/>
    <property type="evidence" value="ECO:0007669"/>
    <property type="project" value="UniProtKB-SubCell"/>
</dbReference>
<dbReference type="InterPro" id="IPR001851">
    <property type="entry name" value="ABC_transp_permease"/>
</dbReference>